<proteinExistence type="predicted"/>
<dbReference type="InterPro" id="IPR036366">
    <property type="entry name" value="PGBDSf"/>
</dbReference>
<dbReference type="Pfam" id="PF01471">
    <property type="entry name" value="PG_binding_1"/>
    <property type="match status" value="2"/>
</dbReference>
<dbReference type="Gene3D" id="1.10.101.10">
    <property type="entry name" value="PGBD-like superfamily/PGBD"/>
    <property type="match status" value="2"/>
</dbReference>
<evidence type="ECO:0000313" key="4">
    <source>
        <dbReference type="Proteomes" id="UP000262583"/>
    </source>
</evidence>
<feature type="compositionally biased region" description="Polar residues" evidence="1">
    <location>
        <begin position="395"/>
        <end position="404"/>
    </location>
</feature>
<feature type="region of interest" description="Disordered" evidence="1">
    <location>
        <begin position="432"/>
        <end position="456"/>
    </location>
</feature>
<feature type="compositionally biased region" description="Low complexity" evidence="1">
    <location>
        <begin position="614"/>
        <end position="627"/>
    </location>
</feature>
<evidence type="ECO:0000313" key="3">
    <source>
        <dbReference type="EMBL" id="AXA37481.1"/>
    </source>
</evidence>
<feature type="domain" description="Peptidoglycan binding-like" evidence="2">
    <location>
        <begin position="2"/>
        <end position="53"/>
    </location>
</feature>
<dbReference type="EMBL" id="CP030759">
    <property type="protein sequence ID" value="AXA37481.1"/>
    <property type="molecule type" value="Genomic_DNA"/>
</dbReference>
<dbReference type="SUPFAM" id="SSF47090">
    <property type="entry name" value="PGBD-like"/>
    <property type="match status" value="2"/>
</dbReference>
<protein>
    <recommendedName>
        <fullName evidence="2">Peptidoglycan binding-like domain-containing protein</fullName>
    </recommendedName>
</protein>
<dbReference type="AlphaFoldDB" id="A0A2Z4Y8B2"/>
<dbReference type="InterPro" id="IPR036365">
    <property type="entry name" value="PGBD-like_sf"/>
</dbReference>
<accession>A0A2Z4Y8B2</accession>
<gene>
    <name evidence="3" type="ORF">BRCON_2739</name>
</gene>
<name>A0A2Z4Y8B2_SUMC1</name>
<sequence length="637" mass="67651">MEQAQKLLAELGFKVGPVDGKLGQRTELALEQFQKQMGLRRTGQVDATTLQKLEEAVREKQLAATRPTTTEPAEKVAAVSVATNAQPTPLAEPQLIVLRGRKPRTQAGPPPKLDNRDTVRNLQKTLATAGVYDGEIDGKFGKQTLEAIKNFQKKHKLSPTGKLDVPTWEKLFEISKKNAPPPQEDLIVVAPVSKVLKKAPLKGTLAWYTPSPATGPTPPSAIAAQTQKPTAPRATEQKTVAAVSPTGTAKTSAGAVSPPVTENSPAPVATPAMGTDATNVANQSAPQSQPTQTAEVASHTAEGQTPSVKEPDSLNVASAGRDDKGQTLAKAEQPAQPESAQEVVVKLNPDSAASDGAPLATPAPVSAEVASANPTAMPNPHEQMTPKLSLLPETAPQNGAAGSTYASAPVTVASPTAQVQIESVGKDTNAAQLLAEKLQREQTTNTPTPSPEDKLKDLAQELKSNQLPTPREEAKQKVEAVEQAYQQLKRNVGARKTGLAAMQVARVEAGFKAMKEDFEKGRYERIIKLGDGFRRGIEIVSAQAYVESVLGNESARKKLSKSEIKVLEDLCEYSKRNPNDLARQEKFIDAAEALRAKIGPLAQSGSPDSDKNTSTKNSSKSSPSKTNGNRSKTTAKR</sequence>
<dbReference type="Proteomes" id="UP000262583">
    <property type="component" value="Chromosome"/>
</dbReference>
<dbReference type="KEGG" id="schv:BRCON_2739"/>
<feature type="region of interest" description="Disordered" evidence="1">
    <location>
        <begin position="206"/>
        <end position="404"/>
    </location>
</feature>
<evidence type="ECO:0000256" key="1">
    <source>
        <dbReference type="SAM" id="MobiDB-lite"/>
    </source>
</evidence>
<evidence type="ECO:0000259" key="2">
    <source>
        <dbReference type="Pfam" id="PF01471"/>
    </source>
</evidence>
<feature type="compositionally biased region" description="Polar residues" evidence="1">
    <location>
        <begin position="628"/>
        <end position="637"/>
    </location>
</feature>
<dbReference type="SUPFAM" id="SSF46966">
    <property type="entry name" value="Spectrin repeat"/>
    <property type="match status" value="1"/>
</dbReference>
<reference evidence="3 4" key="1">
    <citation type="submission" date="2018-05" db="EMBL/GenBank/DDBJ databases">
        <title>A metagenomic window into the 2 km-deep terrestrial subsurface aquifer revealed taxonomically and functionally diverse microbial community comprising novel uncultured bacterial lineages.</title>
        <authorList>
            <person name="Kadnikov V.V."/>
            <person name="Mardanov A.V."/>
            <person name="Beletsky A.V."/>
            <person name="Banks D."/>
            <person name="Pimenov N.V."/>
            <person name="Frank Y.A."/>
            <person name="Karnachuk O.V."/>
            <person name="Ravin N.V."/>
        </authorList>
    </citation>
    <scope>NUCLEOTIDE SEQUENCE [LARGE SCALE GENOMIC DNA]</scope>
    <source>
        <strain evidence="3">BY</strain>
    </source>
</reference>
<organism evidence="3 4">
    <name type="scientific">Sumerlaea chitinivorans</name>
    <dbReference type="NCBI Taxonomy" id="2250252"/>
    <lineage>
        <taxon>Bacteria</taxon>
        <taxon>Candidatus Sumerlaeota</taxon>
        <taxon>Candidatus Sumerlaeia</taxon>
        <taxon>Candidatus Sumerlaeales</taxon>
        <taxon>Candidatus Sumerlaeaceae</taxon>
        <taxon>Candidatus Sumerlaea</taxon>
    </lineage>
</organism>
<feature type="compositionally biased region" description="Polar residues" evidence="1">
    <location>
        <begin position="276"/>
        <end position="307"/>
    </location>
</feature>
<feature type="region of interest" description="Disordered" evidence="1">
    <location>
        <begin position="598"/>
        <end position="637"/>
    </location>
</feature>
<feature type="domain" description="Peptidoglycan binding-like" evidence="2">
    <location>
        <begin position="116"/>
        <end position="171"/>
    </location>
</feature>
<dbReference type="InterPro" id="IPR002477">
    <property type="entry name" value="Peptidoglycan-bd-like"/>
</dbReference>
<feature type="region of interest" description="Disordered" evidence="1">
    <location>
        <begin position="58"/>
        <end position="85"/>
    </location>
</feature>